<evidence type="ECO:0000313" key="5">
    <source>
        <dbReference type="Proteomes" id="UP000789595"/>
    </source>
</evidence>
<feature type="region of interest" description="Disordered" evidence="1">
    <location>
        <begin position="261"/>
        <end position="294"/>
    </location>
</feature>
<reference evidence="4" key="2">
    <citation type="submission" date="2021-11" db="EMBL/GenBank/DDBJ databases">
        <authorList>
            <consortium name="Genoscope - CEA"/>
            <person name="William W."/>
        </authorList>
    </citation>
    <scope>NUCLEOTIDE SEQUENCE</scope>
</reference>
<keyword evidence="2" id="KW-0732">Signal</keyword>
<dbReference type="PANTHER" id="PTHR34407">
    <property type="entry name" value="EXPRESSED PROTEIN"/>
    <property type="match status" value="1"/>
</dbReference>
<evidence type="ECO:0000256" key="2">
    <source>
        <dbReference type="SAM" id="SignalP"/>
    </source>
</evidence>
<reference evidence="3" key="1">
    <citation type="submission" date="2021-01" db="EMBL/GenBank/DDBJ databases">
        <authorList>
            <person name="Corre E."/>
            <person name="Pelletier E."/>
            <person name="Niang G."/>
            <person name="Scheremetjew M."/>
            <person name="Finn R."/>
            <person name="Kale V."/>
            <person name="Holt S."/>
            <person name="Cochrane G."/>
            <person name="Meng A."/>
            <person name="Brown T."/>
            <person name="Cohen L."/>
        </authorList>
    </citation>
    <scope>NUCLEOTIDE SEQUENCE</scope>
    <source>
        <strain evidence="3">CCMP1756</strain>
    </source>
</reference>
<name>A0A7S3ZR32_9STRA</name>
<keyword evidence="5" id="KW-1185">Reference proteome</keyword>
<proteinExistence type="predicted"/>
<protein>
    <submittedName>
        <fullName evidence="3">Uncharacterized protein</fullName>
    </submittedName>
</protein>
<dbReference type="Proteomes" id="UP000789595">
    <property type="component" value="Unassembled WGS sequence"/>
</dbReference>
<dbReference type="OrthoDB" id="43541at2759"/>
<evidence type="ECO:0000313" key="4">
    <source>
        <dbReference type="EMBL" id="CAH0365591.1"/>
    </source>
</evidence>
<dbReference type="PANTHER" id="PTHR34407:SF1">
    <property type="entry name" value="SGNH HYDROLASE-TYPE ESTERASE DOMAIN-CONTAINING PROTEIN"/>
    <property type="match status" value="1"/>
</dbReference>
<dbReference type="EMBL" id="CAKKNE010000001">
    <property type="protein sequence ID" value="CAH0365591.1"/>
    <property type="molecule type" value="Genomic_DNA"/>
</dbReference>
<dbReference type="AlphaFoldDB" id="A0A7S3ZR32"/>
<feature type="signal peptide" evidence="2">
    <location>
        <begin position="1"/>
        <end position="15"/>
    </location>
</feature>
<gene>
    <name evidence="3" type="ORF">PCAL00307_LOCUS6280</name>
    <name evidence="4" type="ORF">PECAL_1P20380</name>
</gene>
<accession>A0A7S3ZR32</accession>
<sequence>MRALLAISALALAAASKKEKKPSGHGADVAAFVRGAHKADDANVAKAKRAVHDGLAELLAYYNGDEQVLDALVFATSGLAPTLEAKLARLATSGGGKFVVAAFGSSVTAGHDGFGHTAWPAVLGRRLAKELAPLGIEVEVRNQAVGGAEPFPRSLCVGPIAGSDVDLVIREWEYWGFSDGLEAPGAHGGEDGAIEIFLRTAFLLPNKPAVLFLNMEPNGEGRKTQQVRAAMKGKLKIYGERFGVGVLSAFGKPFDHLRAAAPKSRRHRSGSKSCHGNGVGDCPVGEKPDGHHTRPLELGVPEDSPLKPLADPAKLFINWHPGTLGHEMMGHQAAFAVLRAAQSGLAALGLGSVPSSAGSLPEPIACDKSPFCKSSQRTAFCAQSTLPKHESPDIGDWLDNSTQTQWRNSATESGKNRERFCAAPSKECAKHPAGQGCWHYTRSCSYYDQKRAFTGTSGDGPLSFKMPRGACNLFLSEPGYEWSKPIGVANWHAELSIKIDGEQCRACSIVQGGGAYIQSVHVDLARHYGSTERCASARVSLSVQPVESLAAWEASSGKKVCQVARNGKCEPKGDWRRYAIGCAEDGMADGKKACKFKAGKPRDASSVRAYVTSALAW</sequence>
<feature type="compositionally biased region" description="Basic and acidic residues" evidence="1">
    <location>
        <begin position="284"/>
        <end position="294"/>
    </location>
</feature>
<evidence type="ECO:0000313" key="3">
    <source>
        <dbReference type="EMBL" id="CAE0690844.1"/>
    </source>
</evidence>
<evidence type="ECO:0000256" key="1">
    <source>
        <dbReference type="SAM" id="MobiDB-lite"/>
    </source>
</evidence>
<dbReference type="EMBL" id="HBIW01007452">
    <property type="protein sequence ID" value="CAE0690844.1"/>
    <property type="molecule type" value="Transcribed_RNA"/>
</dbReference>
<feature type="chain" id="PRO_5036403982" evidence="2">
    <location>
        <begin position="16"/>
        <end position="617"/>
    </location>
</feature>
<organism evidence="3">
    <name type="scientific">Pelagomonas calceolata</name>
    <dbReference type="NCBI Taxonomy" id="35677"/>
    <lineage>
        <taxon>Eukaryota</taxon>
        <taxon>Sar</taxon>
        <taxon>Stramenopiles</taxon>
        <taxon>Ochrophyta</taxon>
        <taxon>Pelagophyceae</taxon>
        <taxon>Pelagomonadales</taxon>
        <taxon>Pelagomonadaceae</taxon>
        <taxon>Pelagomonas</taxon>
    </lineage>
</organism>